<dbReference type="EMBL" id="JAANNP010000001">
    <property type="protein sequence ID" value="NHC12449.1"/>
    <property type="molecule type" value="Genomic_DNA"/>
</dbReference>
<feature type="transmembrane region" description="Helical" evidence="2">
    <location>
        <begin position="30"/>
        <end position="53"/>
    </location>
</feature>
<protein>
    <submittedName>
        <fullName evidence="3">Tat pathway signal sequence domain protein</fullName>
    </submittedName>
</protein>
<name>A0ABX0GRZ6_9ACTN</name>
<dbReference type="InterPro" id="IPR016182">
    <property type="entry name" value="Cu_amine_oxidase_N-reg"/>
</dbReference>
<keyword evidence="4" id="KW-1185">Reference proteome</keyword>
<feature type="compositionally biased region" description="Low complexity" evidence="1">
    <location>
        <begin position="78"/>
        <end position="95"/>
    </location>
</feature>
<gene>
    <name evidence="3" type="ORF">G9H71_01455</name>
</gene>
<feature type="region of interest" description="Disordered" evidence="1">
    <location>
        <begin position="78"/>
        <end position="102"/>
    </location>
</feature>
<accession>A0ABX0GRZ6</accession>
<organism evidence="3 4">
    <name type="scientific">Motilibacter deserti</name>
    <dbReference type="NCBI Taxonomy" id="2714956"/>
    <lineage>
        <taxon>Bacteria</taxon>
        <taxon>Bacillati</taxon>
        <taxon>Actinomycetota</taxon>
        <taxon>Actinomycetes</taxon>
        <taxon>Motilibacterales</taxon>
        <taxon>Motilibacteraceae</taxon>
        <taxon>Motilibacter</taxon>
    </lineage>
</organism>
<dbReference type="RefSeq" id="WP_166276740.1">
    <property type="nucleotide sequence ID" value="NZ_JAANNP010000001.1"/>
</dbReference>
<keyword evidence="2" id="KW-0812">Transmembrane</keyword>
<proteinExistence type="predicted"/>
<sequence>METEKEAGPAGGGPPRGRRTPGAGLPARTLLARGSAVVGAVGVIFAIAIPLGANSSTLVPTPAGSADVDAAAPSAASGAAGASVEAVPGTPAPRGAGTGRDPVTIDEAATARQLALDPAFVAAGRDVSGEPGPEYLSFELEDPLPGEAGKDAPRRAAVYFYNYADDTLVKRVVNLTTGQVERTAAAPGMQPPASPTETATAFALFLAAPESAEFKEGFRKLAGAELTSPDQVVTNGMTYVAGPADVGAEECGEHRCLQFITQLPDDGPFIDITGYVVDLSTKTVAQLK</sequence>
<evidence type="ECO:0000313" key="4">
    <source>
        <dbReference type="Proteomes" id="UP000800981"/>
    </source>
</evidence>
<evidence type="ECO:0000313" key="3">
    <source>
        <dbReference type="EMBL" id="NHC12449.1"/>
    </source>
</evidence>
<keyword evidence="2" id="KW-0472">Membrane</keyword>
<keyword evidence="2" id="KW-1133">Transmembrane helix</keyword>
<feature type="region of interest" description="Disordered" evidence="1">
    <location>
        <begin position="1"/>
        <end position="25"/>
    </location>
</feature>
<evidence type="ECO:0000256" key="2">
    <source>
        <dbReference type="SAM" id="Phobius"/>
    </source>
</evidence>
<dbReference type="SUPFAM" id="SSF54416">
    <property type="entry name" value="Amine oxidase N-terminal region"/>
    <property type="match status" value="1"/>
</dbReference>
<dbReference type="Proteomes" id="UP000800981">
    <property type="component" value="Unassembled WGS sequence"/>
</dbReference>
<reference evidence="3 4" key="1">
    <citation type="submission" date="2020-03" db="EMBL/GenBank/DDBJ databases">
        <title>Two novel Motilibacter sp.</title>
        <authorList>
            <person name="Liu S."/>
        </authorList>
    </citation>
    <scope>NUCLEOTIDE SEQUENCE [LARGE SCALE GENOMIC DNA]</scope>
    <source>
        <strain evidence="3 4">E257</strain>
    </source>
</reference>
<comment type="caution">
    <text evidence="3">The sequence shown here is derived from an EMBL/GenBank/DDBJ whole genome shotgun (WGS) entry which is preliminary data.</text>
</comment>
<evidence type="ECO:0000256" key="1">
    <source>
        <dbReference type="SAM" id="MobiDB-lite"/>
    </source>
</evidence>